<dbReference type="Proteomes" id="UP001431010">
    <property type="component" value="Chromosome"/>
</dbReference>
<sequence length="238" mass="24266">MSATIKDSVVVITGATGAIAQALIAEMRVRGAAKIYAAARDVPALAASDKIVPLKLDVTSDADAAAAAALASDVTLLINNAGVNHNTSLLAAPDLAIAREEIEINYLAPLRLTRAFAPVLIKNQGAVLTILTILARVNLPIMGSYCASKAAALSLTQGLRGELAPKGVRVVGALPGAVDTRMTAGLPIPKMTPADAAKEILDGYDAGEEDIYVGDLAKGLAAGLAQDHKAVEKQLASG</sequence>
<organism evidence="4 5">
    <name type="scientific">Bradyrhizobium ontarionense</name>
    <dbReference type="NCBI Taxonomy" id="2898149"/>
    <lineage>
        <taxon>Bacteria</taxon>
        <taxon>Pseudomonadati</taxon>
        <taxon>Pseudomonadota</taxon>
        <taxon>Alphaproteobacteria</taxon>
        <taxon>Hyphomicrobiales</taxon>
        <taxon>Nitrobacteraceae</taxon>
        <taxon>Bradyrhizobium</taxon>
    </lineage>
</organism>
<dbReference type="EMBL" id="CP088156">
    <property type="protein sequence ID" value="UFZ01673.1"/>
    <property type="molecule type" value="Genomic_DNA"/>
</dbReference>
<dbReference type="PRINTS" id="PR00081">
    <property type="entry name" value="GDHRDH"/>
</dbReference>
<protein>
    <submittedName>
        <fullName evidence="4">SDR family oxidoreductase</fullName>
    </submittedName>
</protein>
<dbReference type="RefSeq" id="WP_231317467.1">
    <property type="nucleotide sequence ID" value="NZ_CP088156.1"/>
</dbReference>
<accession>A0ABY3R307</accession>
<name>A0ABY3R307_9BRAD</name>
<dbReference type="Pfam" id="PF00106">
    <property type="entry name" value="adh_short"/>
    <property type="match status" value="1"/>
</dbReference>
<keyword evidence="2" id="KW-0560">Oxidoreductase</keyword>
<dbReference type="Gene3D" id="3.40.50.720">
    <property type="entry name" value="NAD(P)-binding Rossmann-like Domain"/>
    <property type="match status" value="1"/>
</dbReference>
<reference evidence="4" key="1">
    <citation type="journal article" date="2024" name="Antonie Van Leeuwenhoek">
        <title>Bradyrhizobium ontarionense sp. nov., a novel bacterial symbiont isolated from Aeschynomene indica (Indian jointvetch), harbours photosynthesis, nitrogen fixation and nitrous oxide (N2O) reductase genes.</title>
        <authorList>
            <person name="Bromfield E.S.P."/>
            <person name="Cloutier S."/>
        </authorList>
    </citation>
    <scope>NUCLEOTIDE SEQUENCE</scope>
    <source>
        <strain evidence="4">A19</strain>
    </source>
</reference>
<dbReference type="SUPFAM" id="SSF51735">
    <property type="entry name" value="NAD(P)-binding Rossmann-fold domains"/>
    <property type="match status" value="1"/>
</dbReference>
<dbReference type="NCBIfam" id="NF006118">
    <property type="entry name" value="PRK08264.1-4"/>
    <property type="match status" value="1"/>
</dbReference>
<evidence type="ECO:0000256" key="1">
    <source>
        <dbReference type="ARBA" id="ARBA00006484"/>
    </source>
</evidence>
<evidence type="ECO:0000256" key="3">
    <source>
        <dbReference type="RuleBase" id="RU000363"/>
    </source>
</evidence>
<gene>
    <name evidence="4" type="ORF">LQG66_20350</name>
</gene>
<dbReference type="InterPro" id="IPR036291">
    <property type="entry name" value="NAD(P)-bd_dom_sf"/>
</dbReference>
<dbReference type="InterPro" id="IPR002347">
    <property type="entry name" value="SDR_fam"/>
</dbReference>
<keyword evidence="5" id="KW-1185">Reference proteome</keyword>
<dbReference type="PANTHER" id="PTHR44169">
    <property type="entry name" value="NADPH-DEPENDENT 1-ACYLDIHYDROXYACETONE PHOSPHATE REDUCTASE"/>
    <property type="match status" value="1"/>
</dbReference>
<dbReference type="PANTHER" id="PTHR44169:SF6">
    <property type="entry name" value="NADPH-DEPENDENT 1-ACYLDIHYDROXYACETONE PHOSPHATE REDUCTASE"/>
    <property type="match status" value="1"/>
</dbReference>
<evidence type="ECO:0000313" key="4">
    <source>
        <dbReference type="EMBL" id="UFZ01673.1"/>
    </source>
</evidence>
<dbReference type="PRINTS" id="PR00080">
    <property type="entry name" value="SDRFAMILY"/>
</dbReference>
<proteinExistence type="inferred from homology"/>
<evidence type="ECO:0000313" key="5">
    <source>
        <dbReference type="Proteomes" id="UP001431010"/>
    </source>
</evidence>
<comment type="similarity">
    <text evidence="1 3">Belongs to the short-chain dehydrogenases/reductases (SDR) family.</text>
</comment>
<evidence type="ECO:0000256" key="2">
    <source>
        <dbReference type="ARBA" id="ARBA00023002"/>
    </source>
</evidence>